<feature type="compositionally biased region" description="Low complexity" evidence="7">
    <location>
        <begin position="312"/>
        <end position="326"/>
    </location>
</feature>
<feature type="region of interest" description="Disordered" evidence="7">
    <location>
        <begin position="259"/>
        <end position="340"/>
    </location>
</feature>
<dbReference type="InterPro" id="IPR017970">
    <property type="entry name" value="Homeobox_CS"/>
</dbReference>
<dbReference type="Pfam" id="PF00046">
    <property type="entry name" value="Homeodomain"/>
    <property type="match status" value="1"/>
</dbReference>
<feature type="domain" description="Homeobox" evidence="8">
    <location>
        <begin position="200"/>
        <end position="260"/>
    </location>
</feature>
<dbReference type="SMART" id="SM00389">
    <property type="entry name" value="HOX"/>
    <property type="match status" value="1"/>
</dbReference>
<comment type="subcellular location">
    <subcellularLocation>
        <location evidence="1 5 6">Nucleus</location>
    </subcellularLocation>
</comment>
<reference evidence="9" key="1">
    <citation type="submission" date="2024-04" db="UniProtKB">
        <authorList>
            <consortium name="EnsemblMetazoa"/>
        </authorList>
    </citation>
    <scope>IDENTIFICATION</scope>
    <source>
        <strain evidence="9">EBRO</strain>
    </source>
</reference>
<dbReference type="GO" id="GO:0000978">
    <property type="term" value="F:RNA polymerase II cis-regulatory region sequence-specific DNA binding"/>
    <property type="evidence" value="ECO:0007669"/>
    <property type="project" value="TreeGrafter"/>
</dbReference>
<evidence type="ECO:0000256" key="7">
    <source>
        <dbReference type="SAM" id="MobiDB-lite"/>
    </source>
</evidence>
<keyword evidence="10" id="KW-1185">Reference proteome</keyword>
<dbReference type="Proteomes" id="UP000075880">
    <property type="component" value="Unassembled WGS sequence"/>
</dbReference>
<protein>
    <recommendedName>
        <fullName evidence="8">Homeobox domain-containing protein</fullName>
    </recommendedName>
</protein>
<feature type="region of interest" description="Disordered" evidence="7">
    <location>
        <begin position="156"/>
        <end position="193"/>
    </location>
</feature>
<dbReference type="InterPro" id="IPR001356">
    <property type="entry name" value="HD"/>
</dbReference>
<dbReference type="InterPro" id="IPR020479">
    <property type="entry name" value="HD_metazoa"/>
</dbReference>
<dbReference type="AlphaFoldDB" id="A0AAG5CPK2"/>
<evidence type="ECO:0000256" key="4">
    <source>
        <dbReference type="ARBA" id="ARBA00023242"/>
    </source>
</evidence>
<dbReference type="GO" id="GO:0005634">
    <property type="term" value="C:nucleus"/>
    <property type="evidence" value="ECO:0007669"/>
    <property type="project" value="UniProtKB-SubCell"/>
</dbReference>
<evidence type="ECO:0000256" key="3">
    <source>
        <dbReference type="ARBA" id="ARBA00023155"/>
    </source>
</evidence>
<dbReference type="PROSITE" id="PS50071">
    <property type="entry name" value="HOMEOBOX_2"/>
    <property type="match status" value="1"/>
</dbReference>
<feature type="DNA-binding region" description="Homeobox" evidence="5">
    <location>
        <begin position="202"/>
        <end position="261"/>
    </location>
</feature>
<dbReference type="InterPro" id="IPR009057">
    <property type="entry name" value="Homeodomain-like_sf"/>
</dbReference>
<dbReference type="PROSITE" id="PS00027">
    <property type="entry name" value="HOMEOBOX_1"/>
    <property type="match status" value="1"/>
</dbReference>
<evidence type="ECO:0000313" key="10">
    <source>
        <dbReference type="Proteomes" id="UP000075880"/>
    </source>
</evidence>
<evidence type="ECO:0000256" key="5">
    <source>
        <dbReference type="PROSITE-ProRule" id="PRU00108"/>
    </source>
</evidence>
<dbReference type="CDD" id="cd00086">
    <property type="entry name" value="homeodomain"/>
    <property type="match status" value="1"/>
</dbReference>
<organism evidence="9 10">
    <name type="scientific">Anopheles atroparvus</name>
    <name type="common">European mosquito</name>
    <dbReference type="NCBI Taxonomy" id="41427"/>
    <lineage>
        <taxon>Eukaryota</taxon>
        <taxon>Metazoa</taxon>
        <taxon>Ecdysozoa</taxon>
        <taxon>Arthropoda</taxon>
        <taxon>Hexapoda</taxon>
        <taxon>Insecta</taxon>
        <taxon>Pterygota</taxon>
        <taxon>Neoptera</taxon>
        <taxon>Endopterygota</taxon>
        <taxon>Diptera</taxon>
        <taxon>Nematocera</taxon>
        <taxon>Culicoidea</taxon>
        <taxon>Culicidae</taxon>
        <taxon>Anophelinae</taxon>
        <taxon>Anopheles</taxon>
    </lineage>
</organism>
<feature type="compositionally biased region" description="Low complexity" evidence="7">
    <location>
        <begin position="163"/>
        <end position="180"/>
    </location>
</feature>
<name>A0AAG5CPK2_ANOAO</name>
<keyword evidence="4 5" id="KW-0539">Nucleus</keyword>
<dbReference type="FunFam" id="1.10.10.60:FF:000436">
    <property type="entry name" value="Intermediate neuroblasts defective"/>
    <property type="match status" value="1"/>
</dbReference>
<sequence length="340" mass="37235">MSRSFLVDSLISDKPAPVKKAFPYVGPFTQLPVSPAAATAASIPYSACYVGSYLFSLGLQQQQQQQQQLLQQHPQAFYPHTLPHTPTTPPVVPFWHSDSKHELSPKLYQPTDVSPPKLSPKEDYYRKLYRCEKTPERFAPYTTSAPSPSVVARKSSALVNTAPPTSGSSTGIPSVVVPSTTPSPTPPGELSQTYTIDDELSSKRIRTAFTSTQLLELEREFAGNMYLTRLRRIEIATRLRLSEKQVKIWFQNRRVKRKKGDAPFGTELSGGAGVSDRASSPKEHQHGQHCCCRGSNCGGAGAGGSDSEADQPRSPQPSGSGSPVGHQQDRAWDFSKAYHH</sequence>
<dbReference type="GO" id="GO:0000981">
    <property type="term" value="F:DNA-binding transcription factor activity, RNA polymerase II-specific"/>
    <property type="evidence" value="ECO:0007669"/>
    <property type="project" value="InterPro"/>
</dbReference>
<dbReference type="PRINTS" id="PR00024">
    <property type="entry name" value="HOMEOBOX"/>
</dbReference>
<evidence type="ECO:0000256" key="1">
    <source>
        <dbReference type="ARBA" id="ARBA00004123"/>
    </source>
</evidence>
<evidence type="ECO:0000256" key="2">
    <source>
        <dbReference type="ARBA" id="ARBA00023125"/>
    </source>
</evidence>
<dbReference type="Gene3D" id="1.10.10.60">
    <property type="entry name" value="Homeodomain-like"/>
    <property type="match status" value="1"/>
</dbReference>
<evidence type="ECO:0000259" key="8">
    <source>
        <dbReference type="PROSITE" id="PS50071"/>
    </source>
</evidence>
<dbReference type="EnsemblMetazoa" id="ENSAATROPT000786">
    <property type="protein sequence ID" value="ENSAATROPP000750"/>
    <property type="gene ID" value="ENSAATROPG000637"/>
</dbReference>
<accession>A0AAG5CPK2</accession>
<dbReference type="SUPFAM" id="SSF46689">
    <property type="entry name" value="Homeodomain-like"/>
    <property type="match status" value="1"/>
</dbReference>
<evidence type="ECO:0000256" key="6">
    <source>
        <dbReference type="RuleBase" id="RU000682"/>
    </source>
</evidence>
<keyword evidence="2 5" id="KW-0238">DNA-binding</keyword>
<dbReference type="PANTHER" id="PTHR45664">
    <property type="entry name" value="PROTEIN ZERKNUELLT 1-RELATED"/>
    <property type="match status" value="1"/>
</dbReference>
<proteinExistence type="predicted"/>
<keyword evidence="3 5" id="KW-0371">Homeobox</keyword>
<dbReference type="PANTHER" id="PTHR45664:SF20">
    <property type="entry name" value="AGAP001560-PA"/>
    <property type="match status" value="1"/>
</dbReference>
<evidence type="ECO:0000313" key="9">
    <source>
        <dbReference type="EnsemblMetazoa" id="ENSAATROPP000750"/>
    </source>
</evidence>